<evidence type="ECO:0000313" key="6">
    <source>
        <dbReference type="EMBL" id="OYN89138.1"/>
    </source>
</evidence>
<keyword evidence="2 4" id="KW-0238">DNA-binding</keyword>
<evidence type="ECO:0000256" key="2">
    <source>
        <dbReference type="ARBA" id="ARBA00023125"/>
    </source>
</evidence>
<sequence>MRPSNRSRILEAAIRIIDRDGMTALTFDAVAAESDLTRGGVIYHFESREALVLAIHQHVAEQRLLAYVRACAQPPQRAHVRLALEPTPESQAVWRPIYQAWLPDGDQAGGERTRALTLARLAADGLWLHEALAADPMSQAQREEAVQAIEALVRDST</sequence>
<gene>
    <name evidence="6" type="ORF">CGZ91_12840</name>
</gene>
<keyword evidence="1" id="KW-0805">Transcription regulation</keyword>
<protein>
    <submittedName>
        <fullName evidence="6">TetR family transcriptional regulator</fullName>
    </submittedName>
</protein>
<dbReference type="PRINTS" id="PR00455">
    <property type="entry name" value="HTHTETR"/>
</dbReference>
<evidence type="ECO:0000259" key="5">
    <source>
        <dbReference type="PROSITE" id="PS50977"/>
    </source>
</evidence>
<dbReference type="RefSeq" id="WP_094455722.1">
    <property type="nucleotide sequence ID" value="NZ_NMVJ01000010.1"/>
</dbReference>
<dbReference type="PROSITE" id="PS50977">
    <property type="entry name" value="HTH_TETR_2"/>
    <property type="match status" value="1"/>
</dbReference>
<keyword evidence="7" id="KW-1185">Reference proteome</keyword>
<dbReference type="Pfam" id="PF17937">
    <property type="entry name" value="TetR_C_28"/>
    <property type="match status" value="1"/>
</dbReference>
<dbReference type="InterPro" id="IPR009057">
    <property type="entry name" value="Homeodomain-like_sf"/>
</dbReference>
<organism evidence="6 7">
    <name type="scientific">Parenemella sanctibonifatiensis</name>
    <dbReference type="NCBI Taxonomy" id="2016505"/>
    <lineage>
        <taxon>Bacteria</taxon>
        <taxon>Bacillati</taxon>
        <taxon>Actinomycetota</taxon>
        <taxon>Actinomycetes</taxon>
        <taxon>Propionibacteriales</taxon>
        <taxon>Propionibacteriaceae</taxon>
        <taxon>Parenemella</taxon>
    </lineage>
</organism>
<dbReference type="Proteomes" id="UP000216300">
    <property type="component" value="Unassembled WGS sequence"/>
</dbReference>
<dbReference type="GO" id="GO:0003700">
    <property type="term" value="F:DNA-binding transcription factor activity"/>
    <property type="evidence" value="ECO:0007669"/>
    <property type="project" value="TreeGrafter"/>
</dbReference>
<dbReference type="InterPro" id="IPR036271">
    <property type="entry name" value="Tet_transcr_reg_TetR-rel_C_sf"/>
</dbReference>
<comment type="caution">
    <text evidence="6">The sequence shown here is derived from an EMBL/GenBank/DDBJ whole genome shotgun (WGS) entry which is preliminary data.</text>
</comment>
<dbReference type="OrthoDB" id="9816296at2"/>
<dbReference type="InterPro" id="IPR001647">
    <property type="entry name" value="HTH_TetR"/>
</dbReference>
<evidence type="ECO:0000313" key="7">
    <source>
        <dbReference type="Proteomes" id="UP000216300"/>
    </source>
</evidence>
<dbReference type="InterPro" id="IPR050109">
    <property type="entry name" value="HTH-type_TetR-like_transc_reg"/>
</dbReference>
<keyword evidence="3" id="KW-0804">Transcription</keyword>
<dbReference type="PANTHER" id="PTHR30055">
    <property type="entry name" value="HTH-TYPE TRANSCRIPTIONAL REGULATOR RUTR"/>
    <property type="match status" value="1"/>
</dbReference>
<dbReference type="GO" id="GO:0000976">
    <property type="term" value="F:transcription cis-regulatory region binding"/>
    <property type="evidence" value="ECO:0007669"/>
    <property type="project" value="TreeGrafter"/>
</dbReference>
<evidence type="ECO:0000256" key="3">
    <source>
        <dbReference type="ARBA" id="ARBA00023163"/>
    </source>
</evidence>
<proteinExistence type="predicted"/>
<dbReference type="Pfam" id="PF00440">
    <property type="entry name" value="TetR_N"/>
    <property type="match status" value="1"/>
</dbReference>
<dbReference type="PANTHER" id="PTHR30055:SF234">
    <property type="entry name" value="HTH-TYPE TRANSCRIPTIONAL REGULATOR BETI"/>
    <property type="match status" value="1"/>
</dbReference>
<dbReference type="SUPFAM" id="SSF48498">
    <property type="entry name" value="Tetracyclin repressor-like, C-terminal domain"/>
    <property type="match status" value="1"/>
</dbReference>
<feature type="domain" description="HTH tetR-type" evidence="5">
    <location>
        <begin position="3"/>
        <end position="63"/>
    </location>
</feature>
<name>A0A255EC46_9ACTN</name>
<feature type="DNA-binding region" description="H-T-H motif" evidence="4">
    <location>
        <begin position="26"/>
        <end position="45"/>
    </location>
</feature>
<reference evidence="6 7" key="1">
    <citation type="submission" date="2017-07" db="EMBL/GenBank/DDBJ databases">
        <title>Draft whole genome sequences of clinical Proprionibacteriaceae strains.</title>
        <authorList>
            <person name="Bernier A.-M."/>
            <person name="Bernard K."/>
            <person name="Domingo M.-C."/>
        </authorList>
    </citation>
    <scope>NUCLEOTIDE SEQUENCE [LARGE SCALE GENOMIC DNA]</scope>
    <source>
        <strain evidence="6 7">NML 150081</strain>
    </source>
</reference>
<accession>A0A255EC46</accession>
<dbReference type="InterPro" id="IPR041479">
    <property type="entry name" value="TetR_CgmR_C"/>
</dbReference>
<dbReference type="SUPFAM" id="SSF46689">
    <property type="entry name" value="Homeodomain-like"/>
    <property type="match status" value="1"/>
</dbReference>
<dbReference type="EMBL" id="NMVJ01000010">
    <property type="protein sequence ID" value="OYN89138.1"/>
    <property type="molecule type" value="Genomic_DNA"/>
</dbReference>
<dbReference type="Gene3D" id="1.10.357.10">
    <property type="entry name" value="Tetracycline Repressor, domain 2"/>
    <property type="match status" value="2"/>
</dbReference>
<dbReference type="AlphaFoldDB" id="A0A255EC46"/>
<evidence type="ECO:0000256" key="4">
    <source>
        <dbReference type="PROSITE-ProRule" id="PRU00335"/>
    </source>
</evidence>
<evidence type="ECO:0000256" key="1">
    <source>
        <dbReference type="ARBA" id="ARBA00023015"/>
    </source>
</evidence>